<dbReference type="InterPro" id="IPR009072">
    <property type="entry name" value="Histone-fold"/>
</dbReference>
<keyword evidence="4" id="KW-0995">Kinetochore</keyword>
<dbReference type="CDD" id="cd13732">
    <property type="entry name" value="HFD_CENP-W"/>
    <property type="match status" value="1"/>
</dbReference>
<protein>
    <submittedName>
        <fullName evidence="10">Centromere protein W isoform X3</fullName>
    </submittedName>
</protein>
<evidence type="ECO:0000256" key="6">
    <source>
        <dbReference type="ARBA" id="ARBA00023328"/>
    </source>
</evidence>
<dbReference type="Gene3D" id="1.10.20.10">
    <property type="entry name" value="Histone, subunit A"/>
    <property type="match status" value="1"/>
</dbReference>
<dbReference type="SUPFAM" id="SSF47113">
    <property type="entry name" value="Histone-fold"/>
    <property type="match status" value="1"/>
</dbReference>
<reference evidence="10" key="1">
    <citation type="submission" date="2025-08" db="UniProtKB">
        <authorList>
            <consortium name="RefSeq"/>
        </authorList>
    </citation>
    <scope>IDENTIFICATION</scope>
    <source>
        <tissue evidence="10">Blood</tissue>
    </source>
</reference>
<keyword evidence="3" id="KW-0158">Chromosome</keyword>
<evidence type="ECO:0000313" key="10">
    <source>
        <dbReference type="RefSeq" id="XP_067149861.1"/>
    </source>
</evidence>
<sequence>MMKRTAPRSTLRKIIKKHKPQLRLAANADLLVHLNFLLFLHRLAEEARTNAFESKSKIIKPEHAIAAAKEKFPLHVTWSPENATGVPSGKPLQGDGRSNISHLTGNGPEHLPGQWCATNCQKNSPD</sequence>
<gene>
    <name evidence="10" type="primary">CENPW</name>
</gene>
<evidence type="ECO:0000256" key="1">
    <source>
        <dbReference type="ARBA" id="ARBA00004123"/>
    </source>
</evidence>
<dbReference type="InterPro" id="IPR052484">
    <property type="entry name" value="CENP-W/WIP1"/>
</dbReference>
<evidence type="ECO:0000256" key="4">
    <source>
        <dbReference type="ARBA" id="ARBA00022838"/>
    </source>
</evidence>
<feature type="region of interest" description="Disordered" evidence="8">
    <location>
        <begin position="80"/>
        <end position="112"/>
    </location>
</feature>
<keyword evidence="5" id="KW-0539">Nucleus</keyword>
<accession>A0ABM4EAY0</accession>
<evidence type="ECO:0000256" key="5">
    <source>
        <dbReference type="ARBA" id="ARBA00023242"/>
    </source>
</evidence>
<dbReference type="InterPro" id="IPR028847">
    <property type="entry name" value="CENP-W"/>
</dbReference>
<evidence type="ECO:0000256" key="7">
    <source>
        <dbReference type="ARBA" id="ARBA00038432"/>
    </source>
</evidence>
<dbReference type="GeneID" id="106497984"/>
<dbReference type="RefSeq" id="XP_067149861.1">
    <property type="nucleotide sequence ID" value="XM_067293760.1"/>
</dbReference>
<evidence type="ECO:0000256" key="3">
    <source>
        <dbReference type="ARBA" id="ARBA00022454"/>
    </source>
</evidence>
<evidence type="ECO:0000256" key="8">
    <source>
        <dbReference type="SAM" id="MobiDB-lite"/>
    </source>
</evidence>
<name>A0ABM4EAY0_9AVES</name>
<dbReference type="Pfam" id="PF15510">
    <property type="entry name" value="CENP-W"/>
    <property type="match status" value="1"/>
</dbReference>
<evidence type="ECO:0000256" key="2">
    <source>
        <dbReference type="ARBA" id="ARBA00004629"/>
    </source>
</evidence>
<dbReference type="Proteomes" id="UP001652627">
    <property type="component" value="Chromosome 3"/>
</dbReference>
<keyword evidence="6" id="KW-0137">Centromere</keyword>
<keyword evidence="9" id="KW-1185">Reference proteome</keyword>
<proteinExistence type="inferred from homology"/>
<comment type="subcellular location">
    <subcellularLocation>
        <location evidence="2">Chromosome</location>
        <location evidence="2">Centromere</location>
        <location evidence="2">Kinetochore</location>
    </subcellularLocation>
    <subcellularLocation>
        <location evidence="1">Nucleus</location>
    </subcellularLocation>
</comment>
<dbReference type="PANTHER" id="PTHR34832">
    <property type="entry name" value="CENTROMERE PROTEIN W"/>
    <property type="match status" value="1"/>
</dbReference>
<dbReference type="PANTHER" id="PTHR34832:SF1">
    <property type="entry name" value="CENTROMERE PROTEIN W"/>
    <property type="match status" value="1"/>
</dbReference>
<evidence type="ECO:0000313" key="9">
    <source>
        <dbReference type="Proteomes" id="UP001652627"/>
    </source>
</evidence>
<organism evidence="9 10">
    <name type="scientific">Apteryx mantelli</name>
    <name type="common">North Island brown kiwi</name>
    <dbReference type="NCBI Taxonomy" id="2696672"/>
    <lineage>
        <taxon>Eukaryota</taxon>
        <taxon>Metazoa</taxon>
        <taxon>Chordata</taxon>
        <taxon>Craniata</taxon>
        <taxon>Vertebrata</taxon>
        <taxon>Euteleostomi</taxon>
        <taxon>Archelosauria</taxon>
        <taxon>Archosauria</taxon>
        <taxon>Dinosauria</taxon>
        <taxon>Saurischia</taxon>
        <taxon>Theropoda</taxon>
        <taxon>Coelurosauria</taxon>
        <taxon>Aves</taxon>
        <taxon>Palaeognathae</taxon>
        <taxon>Apterygiformes</taxon>
        <taxon>Apterygidae</taxon>
        <taxon>Apteryx</taxon>
    </lineage>
</organism>
<comment type="similarity">
    <text evidence="7">Belongs to the CENP-W/WIP1 family.</text>
</comment>